<comment type="similarity">
    <text evidence="8">Belongs to the DszC flavin monooxygenase family.</text>
</comment>
<organism evidence="17 18">
    <name type="scientific">Lampropedia aestuarii</name>
    <dbReference type="NCBI Taxonomy" id="2562762"/>
    <lineage>
        <taxon>Bacteria</taxon>
        <taxon>Pseudomonadati</taxon>
        <taxon>Pseudomonadota</taxon>
        <taxon>Betaproteobacteria</taxon>
        <taxon>Burkholderiales</taxon>
        <taxon>Comamonadaceae</taxon>
        <taxon>Lampropedia</taxon>
    </lineage>
</organism>
<dbReference type="SUPFAM" id="SSF56645">
    <property type="entry name" value="Acyl-CoA dehydrogenase NM domain-like"/>
    <property type="match status" value="1"/>
</dbReference>
<comment type="catalytic activity">
    <reaction evidence="11">
        <text>dibenzothiophene + FMNH2 + O2 = dibenzothiophene 5-oxide + FMN + H2O + H(+)</text>
        <dbReference type="Rhea" id="RHEA:49076"/>
        <dbReference type="ChEBI" id="CHEBI:15377"/>
        <dbReference type="ChEBI" id="CHEBI:15378"/>
        <dbReference type="ChEBI" id="CHEBI:15379"/>
        <dbReference type="ChEBI" id="CHEBI:23681"/>
        <dbReference type="ChEBI" id="CHEBI:23683"/>
        <dbReference type="ChEBI" id="CHEBI:57618"/>
        <dbReference type="ChEBI" id="CHEBI:58210"/>
    </reaction>
</comment>
<keyword evidence="5" id="KW-0560">Oxidoreductase</keyword>
<feature type="domain" description="Acyl-CoA dehydrogenase/oxidase N-terminal" evidence="15">
    <location>
        <begin position="19"/>
        <end position="116"/>
    </location>
</feature>
<evidence type="ECO:0000259" key="14">
    <source>
        <dbReference type="Pfam" id="PF02770"/>
    </source>
</evidence>
<evidence type="ECO:0000259" key="15">
    <source>
        <dbReference type="Pfam" id="PF02771"/>
    </source>
</evidence>
<dbReference type="InterPro" id="IPR036250">
    <property type="entry name" value="AcylCo_DH-like_C"/>
</dbReference>
<evidence type="ECO:0000313" key="18">
    <source>
        <dbReference type="Proteomes" id="UP000306236"/>
    </source>
</evidence>
<dbReference type="GO" id="GO:0050660">
    <property type="term" value="F:flavin adenine dinucleotide binding"/>
    <property type="evidence" value="ECO:0007669"/>
    <property type="project" value="InterPro"/>
</dbReference>
<evidence type="ECO:0000256" key="10">
    <source>
        <dbReference type="ARBA" id="ARBA00034345"/>
    </source>
</evidence>
<dbReference type="PANTHER" id="PTHR43884">
    <property type="entry name" value="ACYL-COA DEHYDROGENASE"/>
    <property type="match status" value="1"/>
</dbReference>
<dbReference type="GO" id="GO:0005737">
    <property type="term" value="C:cytoplasm"/>
    <property type="evidence" value="ECO:0007669"/>
    <property type="project" value="UniProtKB-SubCell"/>
</dbReference>
<comment type="subcellular location">
    <subcellularLocation>
        <location evidence="1">Cytoplasm</location>
    </subcellularLocation>
</comment>
<dbReference type="Proteomes" id="UP000306236">
    <property type="component" value="Unassembled WGS sequence"/>
</dbReference>
<evidence type="ECO:0000313" key="17">
    <source>
        <dbReference type="EMBL" id="THJ32148.1"/>
    </source>
</evidence>
<evidence type="ECO:0000256" key="12">
    <source>
        <dbReference type="ARBA" id="ARBA00048445"/>
    </source>
</evidence>
<evidence type="ECO:0000256" key="7">
    <source>
        <dbReference type="ARBA" id="ARBA00034307"/>
    </source>
</evidence>
<comment type="caution">
    <text evidence="17">The sequence shown here is derived from an EMBL/GenBank/DDBJ whole genome shotgun (WGS) entry which is preliminary data.</text>
</comment>
<evidence type="ECO:0000256" key="9">
    <source>
        <dbReference type="ARBA" id="ARBA00034328"/>
    </source>
</evidence>
<evidence type="ECO:0000256" key="2">
    <source>
        <dbReference type="ARBA" id="ARBA00022630"/>
    </source>
</evidence>
<dbReference type="EMBL" id="SSWX01000017">
    <property type="protein sequence ID" value="THJ32148.1"/>
    <property type="molecule type" value="Genomic_DNA"/>
</dbReference>
<dbReference type="Gene3D" id="2.40.110.10">
    <property type="entry name" value="Butyryl-CoA Dehydrogenase, subunit A, domain 2"/>
    <property type="match status" value="1"/>
</dbReference>
<protein>
    <recommendedName>
        <fullName evidence="10">Dibenzothiophene monooxygenase</fullName>
        <ecNumber evidence="9">1.14.14.21</ecNumber>
    </recommendedName>
</protein>
<comment type="catalytic activity">
    <reaction evidence="12">
        <text>dibenzothiophene 5-oxide + FMNH2 + O2 = dibenzothiophene 5,5-dioxide + FMN + H2O + H(+)</text>
        <dbReference type="Rhea" id="RHEA:49080"/>
        <dbReference type="ChEBI" id="CHEBI:15377"/>
        <dbReference type="ChEBI" id="CHEBI:15378"/>
        <dbReference type="ChEBI" id="CHEBI:15379"/>
        <dbReference type="ChEBI" id="CHEBI:23683"/>
        <dbReference type="ChEBI" id="CHEBI:57618"/>
        <dbReference type="ChEBI" id="CHEBI:58210"/>
        <dbReference type="ChEBI" id="CHEBI:90356"/>
    </reaction>
</comment>
<comment type="pathway">
    <text evidence="7">Sulfur metabolism; dibenzothiophene degradation.</text>
</comment>
<dbReference type="InterPro" id="IPR013786">
    <property type="entry name" value="AcylCoA_DH/ox_N"/>
</dbReference>
<reference evidence="17 18" key="1">
    <citation type="submission" date="2019-04" db="EMBL/GenBank/DDBJ databases">
        <title>Lampropedia sp YIM MLB12 draf genome.</title>
        <authorList>
            <person name="Wang Y.-X."/>
        </authorList>
    </citation>
    <scope>NUCLEOTIDE SEQUENCE [LARGE SCALE GENOMIC DNA]</scope>
    <source>
        <strain evidence="17 18">YIM MLB12</strain>
    </source>
</reference>
<dbReference type="GO" id="GO:0008470">
    <property type="term" value="F:3-methylbutanoyl-CoA dehydrogenase activity"/>
    <property type="evidence" value="ECO:0007669"/>
    <property type="project" value="TreeGrafter"/>
</dbReference>
<dbReference type="Pfam" id="PF02770">
    <property type="entry name" value="Acyl-CoA_dh_M"/>
    <property type="match status" value="1"/>
</dbReference>
<dbReference type="InterPro" id="IPR013107">
    <property type="entry name" value="Acyl-CoA_DH_C"/>
</dbReference>
<proteinExistence type="inferred from homology"/>
<keyword evidence="18" id="KW-1185">Reference proteome</keyword>
<feature type="domain" description="Acyl-CoA oxidase/dehydrogenase middle" evidence="14">
    <location>
        <begin position="121"/>
        <end position="207"/>
    </location>
</feature>
<dbReference type="EC" id="1.14.14.21" evidence="9"/>
<dbReference type="InterPro" id="IPR009100">
    <property type="entry name" value="AcylCoA_DH/oxidase_NM_dom_sf"/>
</dbReference>
<dbReference type="RefSeq" id="WP_136407093.1">
    <property type="nucleotide sequence ID" value="NZ_SSWX01000017.1"/>
</dbReference>
<evidence type="ECO:0000256" key="4">
    <source>
        <dbReference type="ARBA" id="ARBA00022741"/>
    </source>
</evidence>
<dbReference type="Gene3D" id="1.10.540.10">
    <property type="entry name" value="Acyl-CoA dehydrogenase/oxidase, N-terminal domain"/>
    <property type="match status" value="1"/>
</dbReference>
<dbReference type="OrthoDB" id="6184213at2"/>
<evidence type="ECO:0000256" key="5">
    <source>
        <dbReference type="ARBA" id="ARBA00023002"/>
    </source>
</evidence>
<dbReference type="Pfam" id="PF08028">
    <property type="entry name" value="Acyl-CoA_dh_2"/>
    <property type="match status" value="1"/>
</dbReference>
<dbReference type="SUPFAM" id="SSF47203">
    <property type="entry name" value="Acyl-CoA dehydrogenase C-terminal domain-like"/>
    <property type="match status" value="1"/>
</dbReference>
<dbReference type="PIRSF" id="PIRSF016578">
    <property type="entry name" value="HsaA"/>
    <property type="match status" value="1"/>
</dbReference>
<evidence type="ECO:0000256" key="13">
    <source>
        <dbReference type="ARBA" id="ARBA00049456"/>
    </source>
</evidence>
<dbReference type="PANTHER" id="PTHR43884:SF12">
    <property type="entry name" value="ISOVALERYL-COA DEHYDROGENASE, MITOCHONDRIAL-RELATED"/>
    <property type="match status" value="1"/>
</dbReference>
<dbReference type="AlphaFoldDB" id="A0A4S5BQP7"/>
<dbReference type="InterPro" id="IPR037069">
    <property type="entry name" value="AcylCoA_DH/ox_N_sf"/>
</dbReference>
<accession>A0A4S5BQP7</accession>
<feature type="domain" description="Acyl-CoA dehydrogenase C-terminal" evidence="16">
    <location>
        <begin position="238"/>
        <end position="369"/>
    </location>
</feature>
<keyword evidence="3" id="KW-0288">FMN</keyword>
<gene>
    <name evidence="17" type="ORF">E8K88_12920</name>
</gene>
<dbReference type="Gene3D" id="1.20.140.10">
    <property type="entry name" value="Butyryl-CoA Dehydrogenase, subunit A, domain 3"/>
    <property type="match status" value="1"/>
</dbReference>
<evidence type="ECO:0000259" key="16">
    <source>
        <dbReference type="Pfam" id="PF08028"/>
    </source>
</evidence>
<dbReference type="InterPro" id="IPR046373">
    <property type="entry name" value="Acyl-CoA_Oxase/DH_mid-dom_sf"/>
</dbReference>
<keyword evidence="4" id="KW-0547">Nucleotide-binding</keyword>
<name>A0A4S5BQP7_9BURK</name>
<evidence type="ECO:0000256" key="8">
    <source>
        <dbReference type="ARBA" id="ARBA00034317"/>
    </source>
</evidence>
<evidence type="ECO:0000256" key="1">
    <source>
        <dbReference type="ARBA" id="ARBA00004496"/>
    </source>
</evidence>
<comment type="catalytic activity">
    <reaction evidence="13">
        <text>dibenzothiophene + 2 FMNH2 + 2 O2 = dibenzothiophene 5,5-dioxide + 2 FMN + 2 H2O + 2 H(+)</text>
        <dbReference type="Rhea" id="RHEA:49072"/>
        <dbReference type="ChEBI" id="CHEBI:15377"/>
        <dbReference type="ChEBI" id="CHEBI:15378"/>
        <dbReference type="ChEBI" id="CHEBI:15379"/>
        <dbReference type="ChEBI" id="CHEBI:23681"/>
        <dbReference type="ChEBI" id="CHEBI:57618"/>
        <dbReference type="ChEBI" id="CHEBI:58210"/>
        <dbReference type="ChEBI" id="CHEBI:90356"/>
        <dbReference type="EC" id="1.14.14.21"/>
    </reaction>
</comment>
<sequence>MSSNTDYAALQARLTPLFEHIAQGALAREAQRQLAHDEVKALLHAGFGALRVPQEWGGAGLRIRQSFELLIALAAADSNLSQAFRSHLLFVEDQRLQALQGQAQARQWLAKVVEGKLFGNAVTELGEGAAKRYQTAVTQTPEGWRLNGEKYYSTGSLYADYIAVAADHNGQRVSVVVPVDAPGLSQRDDWDGFGQRLTASGHSSYANVAVREEDIAPGGYGSPGPTWGTAYLQLVLLASLAGIAQRVEQDAIAWVRQRTRTFSHAPAALPKHDPLVQETIGKLSAAAFGTRAAVLAVADVLDHVIDAGGSDPALLDEAERAAAQAQDVVIGLTLDASTRFFEVGGASLVGSAHGHDRYWRNARTIATHNPLAYKLRSLGANLLNGDPLPYQWSAGVRHA</sequence>
<evidence type="ECO:0000256" key="6">
    <source>
        <dbReference type="ARBA" id="ARBA00023033"/>
    </source>
</evidence>
<dbReference type="GO" id="GO:0006552">
    <property type="term" value="P:L-leucine catabolic process"/>
    <property type="evidence" value="ECO:0007669"/>
    <property type="project" value="TreeGrafter"/>
</dbReference>
<dbReference type="GO" id="GO:0004497">
    <property type="term" value="F:monooxygenase activity"/>
    <property type="evidence" value="ECO:0007669"/>
    <property type="project" value="UniProtKB-KW"/>
</dbReference>
<dbReference type="Pfam" id="PF02771">
    <property type="entry name" value="Acyl-CoA_dh_N"/>
    <property type="match status" value="1"/>
</dbReference>
<dbReference type="InterPro" id="IPR006091">
    <property type="entry name" value="Acyl-CoA_Oxase/DH_mid-dom"/>
</dbReference>
<keyword evidence="2" id="KW-0285">Flavoprotein</keyword>
<evidence type="ECO:0000256" key="3">
    <source>
        <dbReference type="ARBA" id="ARBA00022643"/>
    </source>
</evidence>
<keyword evidence="6" id="KW-0503">Monooxygenase</keyword>
<evidence type="ECO:0000256" key="11">
    <source>
        <dbReference type="ARBA" id="ARBA00047859"/>
    </source>
</evidence>